<dbReference type="InterPro" id="IPR011047">
    <property type="entry name" value="Quinoprotein_ADH-like_sf"/>
</dbReference>
<dbReference type="InterPro" id="IPR015943">
    <property type="entry name" value="WD40/YVTN_repeat-like_dom_sf"/>
</dbReference>
<protein>
    <recommendedName>
        <fullName evidence="4">PQQ-binding-like beta-propeller repeat protein</fullName>
    </recommendedName>
</protein>
<organism evidence="2 3">
    <name type="scientific">Actinomadura rugatobispora</name>
    <dbReference type="NCBI Taxonomy" id="1994"/>
    <lineage>
        <taxon>Bacteria</taxon>
        <taxon>Bacillati</taxon>
        <taxon>Actinomycetota</taxon>
        <taxon>Actinomycetes</taxon>
        <taxon>Streptosporangiales</taxon>
        <taxon>Thermomonosporaceae</taxon>
        <taxon>Actinomadura</taxon>
    </lineage>
</organism>
<keyword evidence="3" id="KW-1185">Reference proteome</keyword>
<proteinExistence type="predicted"/>
<feature type="compositionally biased region" description="Gly residues" evidence="1">
    <location>
        <begin position="22"/>
        <end position="31"/>
    </location>
</feature>
<evidence type="ECO:0008006" key="4">
    <source>
        <dbReference type="Google" id="ProtNLM"/>
    </source>
</evidence>
<name>A0ABW1A4L7_9ACTN</name>
<dbReference type="PROSITE" id="PS51257">
    <property type="entry name" value="PROKAR_LIPOPROTEIN"/>
    <property type="match status" value="1"/>
</dbReference>
<evidence type="ECO:0000313" key="3">
    <source>
        <dbReference type="Proteomes" id="UP001596074"/>
    </source>
</evidence>
<comment type="caution">
    <text evidence="2">The sequence shown here is derived from an EMBL/GenBank/DDBJ whole genome shotgun (WGS) entry which is preliminary data.</text>
</comment>
<dbReference type="Gene3D" id="2.130.10.10">
    <property type="entry name" value="YVTN repeat-like/Quinoprotein amine dehydrogenase"/>
    <property type="match status" value="1"/>
</dbReference>
<feature type="region of interest" description="Disordered" evidence="1">
    <location>
        <begin position="22"/>
        <end position="59"/>
    </location>
</feature>
<reference evidence="3" key="1">
    <citation type="journal article" date="2019" name="Int. J. Syst. Evol. Microbiol.">
        <title>The Global Catalogue of Microorganisms (GCM) 10K type strain sequencing project: providing services to taxonomists for standard genome sequencing and annotation.</title>
        <authorList>
            <consortium name="The Broad Institute Genomics Platform"/>
            <consortium name="The Broad Institute Genome Sequencing Center for Infectious Disease"/>
            <person name="Wu L."/>
            <person name="Ma J."/>
        </authorList>
    </citation>
    <scope>NUCLEOTIDE SEQUENCE [LARGE SCALE GENOMIC DNA]</scope>
    <source>
        <strain evidence="3">KCTC 42087</strain>
    </source>
</reference>
<dbReference type="RefSeq" id="WP_378285320.1">
    <property type="nucleotide sequence ID" value="NZ_JBHSON010000043.1"/>
</dbReference>
<dbReference type="SUPFAM" id="SSF50998">
    <property type="entry name" value="Quinoprotein alcohol dehydrogenase-like"/>
    <property type="match status" value="1"/>
</dbReference>
<gene>
    <name evidence="2" type="ORF">ACFPZN_28550</name>
</gene>
<feature type="compositionally biased region" description="Low complexity" evidence="1">
    <location>
        <begin position="32"/>
        <end position="52"/>
    </location>
</feature>
<accession>A0ABW1A4L7</accession>
<sequence length="420" mass="43837">MDNRIRMIATFTAAVVLAGCGGGGDPEGGPPSGKSPSGQASAAPSAAFADPPTRFDTGRPVTIPAELRPYQYQTLYGSVPVAISDRVAVTTTRRGELAGTDITTGRQAWKVAPSRKLLGGTGSTQPVVTTLQGRRTVLAAFLTEVPGQGTTPAGVAIELIGVDVSSGGRVLDDVLPVPRDSGYEYGGGGPVGIVGVDATTAVMTWAQNTTMVADLATHKVRWTRYGFDPVGLDGGVVAERTGDGPEYRMVGLRAADQRQVWASDEIGGVFVDIAAAGPGLFSLNVKTGSAGDWGTTDLHEVRTGKPRKHVKMENSWHCRFDEAQTVLCYRGEYDGGVVGLDATSLETLWRLPSEGRIAPKVTAFWHGAVYGETSNGPVVLDARSGKDREVEPGAAPLAVSGYGGLDVLDGGAWTVYPPAR</sequence>
<dbReference type="Proteomes" id="UP001596074">
    <property type="component" value="Unassembled WGS sequence"/>
</dbReference>
<evidence type="ECO:0000313" key="2">
    <source>
        <dbReference type="EMBL" id="MFC5749592.1"/>
    </source>
</evidence>
<dbReference type="EMBL" id="JBHSON010000043">
    <property type="protein sequence ID" value="MFC5749592.1"/>
    <property type="molecule type" value="Genomic_DNA"/>
</dbReference>
<evidence type="ECO:0000256" key="1">
    <source>
        <dbReference type="SAM" id="MobiDB-lite"/>
    </source>
</evidence>